<evidence type="ECO:0000313" key="8">
    <source>
        <dbReference type="EMBL" id="KAF2126431.1"/>
    </source>
</evidence>
<dbReference type="EMBL" id="ML977513">
    <property type="protein sequence ID" value="KAF2126431.1"/>
    <property type="molecule type" value="Genomic_DNA"/>
</dbReference>
<organism evidence="8 9">
    <name type="scientific">Dothidotthia symphoricarpi CBS 119687</name>
    <dbReference type="NCBI Taxonomy" id="1392245"/>
    <lineage>
        <taxon>Eukaryota</taxon>
        <taxon>Fungi</taxon>
        <taxon>Dikarya</taxon>
        <taxon>Ascomycota</taxon>
        <taxon>Pezizomycotina</taxon>
        <taxon>Dothideomycetes</taxon>
        <taxon>Pleosporomycetidae</taxon>
        <taxon>Pleosporales</taxon>
        <taxon>Dothidotthiaceae</taxon>
        <taxon>Dothidotthia</taxon>
    </lineage>
</organism>
<evidence type="ECO:0000256" key="1">
    <source>
        <dbReference type="ARBA" id="ARBA00001974"/>
    </source>
</evidence>
<accession>A0A6A6A717</accession>
<evidence type="ECO:0000256" key="2">
    <source>
        <dbReference type="ARBA" id="ARBA00010139"/>
    </source>
</evidence>
<keyword evidence="5" id="KW-0521">NADP</keyword>
<keyword evidence="3" id="KW-0285">Flavoprotein</keyword>
<comment type="cofactor">
    <cofactor evidence="1">
        <name>FAD</name>
        <dbReference type="ChEBI" id="CHEBI:57692"/>
    </cofactor>
</comment>
<dbReference type="SUPFAM" id="SSF51905">
    <property type="entry name" value="FAD/NAD(P)-binding domain"/>
    <property type="match status" value="3"/>
</dbReference>
<dbReference type="PANTHER" id="PTHR43098:SF3">
    <property type="entry name" value="L-ORNITHINE N(5)-MONOOXYGENASE-RELATED"/>
    <property type="match status" value="1"/>
</dbReference>
<dbReference type="InterPro" id="IPR036188">
    <property type="entry name" value="FAD/NAD-bd_sf"/>
</dbReference>
<keyword evidence="7 8" id="KW-0503">Monooxygenase</keyword>
<dbReference type="InterPro" id="IPR020946">
    <property type="entry name" value="Flavin_mOase-like"/>
</dbReference>
<dbReference type="GO" id="GO:0050660">
    <property type="term" value="F:flavin adenine dinucleotide binding"/>
    <property type="evidence" value="ECO:0007669"/>
    <property type="project" value="InterPro"/>
</dbReference>
<evidence type="ECO:0000313" key="9">
    <source>
        <dbReference type="Proteomes" id="UP000799771"/>
    </source>
</evidence>
<dbReference type="RefSeq" id="XP_033520823.1">
    <property type="nucleotide sequence ID" value="XM_033673032.1"/>
</dbReference>
<evidence type="ECO:0000256" key="5">
    <source>
        <dbReference type="ARBA" id="ARBA00022857"/>
    </source>
</evidence>
<proteinExistence type="inferred from homology"/>
<dbReference type="GeneID" id="54413464"/>
<dbReference type="AlphaFoldDB" id="A0A6A6A717"/>
<dbReference type="InterPro" id="IPR050775">
    <property type="entry name" value="FAD-binding_Monooxygenases"/>
</dbReference>
<gene>
    <name evidence="8" type="ORF">P153DRAFT_433582</name>
</gene>
<keyword evidence="6" id="KW-0560">Oxidoreductase</keyword>
<protein>
    <submittedName>
        <fullName evidence="8">Cyclopentanone 1,2-monooxygenase</fullName>
    </submittedName>
</protein>
<evidence type="ECO:0000256" key="6">
    <source>
        <dbReference type="ARBA" id="ARBA00023002"/>
    </source>
</evidence>
<keyword evidence="4" id="KW-0274">FAD</keyword>
<dbReference type="Gene3D" id="3.50.50.60">
    <property type="entry name" value="FAD/NAD(P)-binding domain"/>
    <property type="match status" value="3"/>
</dbReference>
<evidence type="ECO:0000256" key="7">
    <source>
        <dbReference type="ARBA" id="ARBA00023033"/>
    </source>
</evidence>
<sequence>MFAFFKSFIGYGSVNKQERMSLDRDTNATNNASTQELDALIVGAGFGGVYQLKAMRDAGYKVKLVESGSDYGGVWYWNRYPGARVDSSIPHYEFSDPALWKDWTWNQRFPGGAELRSYFAYVADKWDLRKDTQFDSFVSSATWDDDEARWTVKTKAGETYKVKFLLLNTGFAAKRYIPDWKGIDSFKGTFLHPSYWPHEEPDLKGKRVAVIGTGSTGIQLAQEISKVASHLTVFQRTPNMSMPMKQVDYDLPEQAIPRPDYPDLFAHRTDSYSGFSFNFLPRSTFDDTPEQRVKTYESLWAEGDFKFWLATYYDMLFVKEANREAYNFWRDKTRAKINDPKIAEILAPMEQPYAFGCKRISLENKYFEMYNEANVSLVDTSDKGTPIQEITERGIRTTDAEHEFDYIICATGYDAITGGLTQIDIRGPSGESLDAHWKDGAKTHLGLAASGFPNMFFTYGPQAPTALCNGPTCAELQGNWILQAMNHMKEKSFKKMDVQKSSEDEWKTLIWNIANSSLLPTVDSWYMGTNIPGKTREPLIYLGGVPTYYKTINEAAENGYTGFDLS</sequence>
<dbReference type="Proteomes" id="UP000799771">
    <property type="component" value="Unassembled WGS sequence"/>
</dbReference>
<comment type="similarity">
    <text evidence="2">Belongs to the FAD-binding monooxygenase family.</text>
</comment>
<dbReference type="Pfam" id="PF00743">
    <property type="entry name" value="FMO-like"/>
    <property type="match status" value="1"/>
</dbReference>
<keyword evidence="9" id="KW-1185">Reference proteome</keyword>
<dbReference type="GO" id="GO:0050661">
    <property type="term" value="F:NADP binding"/>
    <property type="evidence" value="ECO:0007669"/>
    <property type="project" value="InterPro"/>
</dbReference>
<reference evidence="8" key="1">
    <citation type="journal article" date="2020" name="Stud. Mycol.">
        <title>101 Dothideomycetes genomes: a test case for predicting lifestyles and emergence of pathogens.</title>
        <authorList>
            <person name="Haridas S."/>
            <person name="Albert R."/>
            <person name="Binder M."/>
            <person name="Bloem J."/>
            <person name="Labutti K."/>
            <person name="Salamov A."/>
            <person name="Andreopoulos B."/>
            <person name="Baker S."/>
            <person name="Barry K."/>
            <person name="Bills G."/>
            <person name="Bluhm B."/>
            <person name="Cannon C."/>
            <person name="Castanera R."/>
            <person name="Culley D."/>
            <person name="Daum C."/>
            <person name="Ezra D."/>
            <person name="Gonzalez J."/>
            <person name="Henrissat B."/>
            <person name="Kuo A."/>
            <person name="Liang C."/>
            <person name="Lipzen A."/>
            <person name="Lutzoni F."/>
            <person name="Magnuson J."/>
            <person name="Mondo S."/>
            <person name="Nolan M."/>
            <person name="Ohm R."/>
            <person name="Pangilinan J."/>
            <person name="Park H.-J."/>
            <person name="Ramirez L."/>
            <person name="Alfaro M."/>
            <person name="Sun H."/>
            <person name="Tritt A."/>
            <person name="Yoshinaga Y."/>
            <person name="Zwiers L.-H."/>
            <person name="Turgeon B."/>
            <person name="Goodwin S."/>
            <person name="Spatafora J."/>
            <person name="Crous P."/>
            <person name="Grigoriev I."/>
        </authorList>
    </citation>
    <scope>NUCLEOTIDE SEQUENCE</scope>
    <source>
        <strain evidence="8">CBS 119687</strain>
    </source>
</reference>
<dbReference type="OrthoDB" id="66881at2759"/>
<dbReference type="GO" id="GO:0004499">
    <property type="term" value="F:N,N-dimethylaniline monooxygenase activity"/>
    <property type="evidence" value="ECO:0007669"/>
    <property type="project" value="InterPro"/>
</dbReference>
<dbReference type="PRINTS" id="PR00411">
    <property type="entry name" value="PNDRDTASEI"/>
</dbReference>
<evidence type="ECO:0000256" key="3">
    <source>
        <dbReference type="ARBA" id="ARBA00022630"/>
    </source>
</evidence>
<evidence type="ECO:0000256" key="4">
    <source>
        <dbReference type="ARBA" id="ARBA00022827"/>
    </source>
</evidence>
<name>A0A6A6A717_9PLEO</name>
<dbReference type="PANTHER" id="PTHR43098">
    <property type="entry name" value="L-ORNITHINE N(5)-MONOOXYGENASE-RELATED"/>
    <property type="match status" value="1"/>
</dbReference>